<feature type="region of interest" description="Disordered" evidence="1">
    <location>
        <begin position="47"/>
        <end position="69"/>
    </location>
</feature>
<protein>
    <submittedName>
        <fullName evidence="3">Uncharacterized protein</fullName>
    </submittedName>
</protein>
<keyword evidence="2" id="KW-0812">Transmembrane</keyword>
<sequence>MAGGRTRRARGWWIAVPAAVAVVLGVEFAVLGDRIAADVALVLESGRETRSPAPPDPRPPLPQPAAPQAAGAVREVDLRVLPGCATNAACLVRLRVRVEPGSTSSVAWSVHAEDLCARTGRVVGAGTVHVPAGADRADVVVAVEPPVGPASALTLTTTAPAAAAAPPVRVPAAGVCETRGTP</sequence>
<name>A0ABP8RXG2_9PSEU</name>
<evidence type="ECO:0000256" key="1">
    <source>
        <dbReference type="SAM" id="MobiDB-lite"/>
    </source>
</evidence>
<reference evidence="4" key="1">
    <citation type="journal article" date="2019" name="Int. J. Syst. Evol. Microbiol.">
        <title>The Global Catalogue of Microorganisms (GCM) 10K type strain sequencing project: providing services to taxonomists for standard genome sequencing and annotation.</title>
        <authorList>
            <consortium name="The Broad Institute Genomics Platform"/>
            <consortium name="The Broad Institute Genome Sequencing Center for Infectious Disease"/>
            <person name="Wu L."/>
            <person name="Ma J."/>
        </authorList>
    </citation>
    <scope>NUCLEOTIDE SEQUENCE [LARGE SCALE GENOMIC DNA]</scope>
    <source>
        <strain evidence="4">JCM 17906</strain>
    </source>
</reference>
<dbReference type="EMBL" id="BAABGT010000075">
    <property type="protein sequence ID" value="GAA4552741.1"/>
    <property type="molecule type" value="Genomic_DNA"/>
</dbReference>
<keyword evidence="4" id="KW-1185">Reference proteome</keyword>
<keyword evidence="2" id="KW-0472">Membrane</keyword>
<evidence type="ECO:0000256" key="2">
    <source>
        <dbReference type="SAM" id="Phobius"/>
    </source>
</evidence>
<evidence type="ECO:0000313" key="4">
    <source>
        <dbReference type="Proteomes" id="UP001501598"/>
    </source>
</evidence>
<dbReference type="RefSeq" id="WP_345422521.1">
    <property type="nucleotide sequence ID" value="NZ_BAABGT010000075.1"/>
</dbReference>
<feature type="compositionally biased region" description="Pro residues" evidence="1">
    <location>
        <begin position="52"/>
        <end position="65"/>
    </location>
</feature>
<accession>A0ABP8RXG2</accession>
<evidence type="ECO:0000313" key="3">
    <source>
        <dbReference type="EMBL" id="GAA4552741.1"/>
    </source>
</evidence>
<organism evidence="3 4">
    <name type="scientific">Pseudonocardia xishanensis</name>
    <dbReference type="NCBI Taxonomy" id="630995"/>
    <lineage>
        <taxon>Bacteria</taxon>
        <taxon>Bacillati</taxon>
        <taxon>Actinomycetota</taxon>
        <taxon>Actinomycetes</taxon>
        <taxon>Pseudonocardiales</taxon>
        <taxon>Pseudonocardiaceae</taxon>
        <taxon>Pseudonocardia</taxon>
    </lineage>
</organism>
<feature type="transmembrane region" description="Helical" evidence="2">
    <location>
        <begin position="12"/>
        <end position="31"/>
    </location>
</feature>
<comment type="caution">
    <text evidence="3">The sequence shown here is derived from an EMBL/GenBank/DDBJ whole genome shotgun (WGS) entry which is preliminary data.</text>
</comment>
<dbReference type="Proteomes" id="UP001501598">
    <property type="component" value="Unassembled WGS sequence"/>
</dbReference>
<keyword evidence="2" id="KW-1133">Transmembrane helix</keyword>
<gene>
    <name evidence="3" type="ORF">GCM10023175_47050</name>
</gene>
<proteinExistence type="predicted"/>